<feature type="transmembrane region" description="Helical" evidence="7">
    <location>
        <begin position="39"/>
        <end position="57"/>
    </location>
</feature>
<evidence type="ECO:0000256" key="6">
    <source>
        <dbReference type="SAM" id="MobiDB-lite"/>
    </source>
</evidence>
<keyword evidence="5 7" id="KW-0472">Membrane</keyword>
<feature type="region of interest" description="Disordered" evidence="6">
    <location>
        <begin position="136"/>
        <end position="170"/>
    </location>
</feature>
<evidence type="ECO:0000256" key="7">
    <source>
        <dbReference type="SAM" id="Phobius"/>
    </source>
</evidence>
<dbReference type="EMBL" id="JABFOR010000041">
    <property type="protein sequence ID" value="NOJ73312.1"/>
    <property type="molecule type" value="Genomic_DNA"/>
</dbReference>
<dbReference type="InterPro" id="IPR051401">
    <property type="entry name" value="GtrA_CellWall_Glycosyl"/>
</dbReference>
<dbReference type="PANTHER" id="PTHR38459">
    <property type="entry name" value="PROPHAGE BACTOPRENOL-LINKED GLUCOSE TRANSLOCASE HOMOLOG"/>
    <property type="match status" value="1"/>
</dbReference>
<keyword evidence="3 7" id="KW-0812">Transmembrane</keyword>
<organism evidence="9 10">
    <name type="scientific">Paenibacillus alvei</name>
    <name type="common">Bacillus alvei</name>
    <dbReference type="NCBI Taxonomy" id="44250"/>
    <lineage>
        <taxon>Bacteria</taxon>
        <taxon>Bacillati</taxon>
        <taxon>Bacillota</taxon>
        <taxon>Bacilli</taxon>
        <taxon>Bacillales</taxon>
        <taxon>Paenibacillaceae</taxon>
        <taxon>Paenibacillus</taxon>
    </lineage>
</organism>
<evidence type="ECO:0000256" key="5">
    <source>
        <dbReference type="ARBA" id="ARBA00023136"/>
    </source>
</evidence>
<dbReference type="PANTHER" id="PTHR38459:SF1">
    <property type="entry name" value="PROPHAGE BACTOPRENOL-LINKED GLUCOSE TRANSLOCASE HOMOLOG"/>
    <property type="match status" value="1"/>
</dbReference>
<evidence type="ECO:0000256" key="2">
    <source>
        <dbReference type="ARBA" id="ARBA00009399"/>
    </source>
</evidence>
<feature type="domain" description="GtrA/DPMS transmembrane" evidence="8">
    <location>
        <begin position="13"/>
        <end position="127"/>
    </location>
</feature>
<evidence type="ECO:0000256" key="3">
    <source>
        <dbReference type="ARBA" id="ARBA00022692"/>
    </source>
</evidence>
<proteinExistence type="inferred from homology"/>
<evidence type="ECO:0000256" key="1">
    <source>
        <dbReference type="ARBA" id="ARBA00004141"/>
    </source>
</evidence>
<feature type="transmembrane region" description="Helical" evidence="7">
    <location>
        <begin position="77"/>
        <end position="96"/>
    </location>
</feature>
<dbReference type="InterPro" id="IPR007267">
    <property type="entry name" value="GtrA_DPMS_TM"/>
</dbReference>
<dbReference type="Proteomes" id="UP000552038">
    <property type="component" value="Unassembled WGS sequence"/>
</dbReference>
<gene>
    <name evidence="9" type="ORF">HMI46_22525</name>
</gene>
<evidence type="ECO:0000256" key="4">
    <source>
        <dbReference type="ARBA" id="ARBA00022989"/>
    </source>
</evidence>
<dbReference type="Pfam" id="PF04138">
    <property type="entry name" value="GtrA_DPMS_TM"/>
    <property type="match status" value="1"/>
</dbReference>
<comment type="similarity">
    <text evidence="2">Belongs to the GtrA family.</text>
</comment>
<reference evidence="9 10" key="1">
    <citation type="submission" date="2020-05" db="EMBL/GenBank/DDBJ databases">
        <title>Whole genome sequencing and identification of novel metabolites from Paenibacillus alvei strain JR949.</title>
        <authorList>
            <person name="Rajendhran J."/>
            <person name="Sree Pranav P."/>
            <person name="Mahalakshmi B."/>
            <person name="Karthikeyan R."/>
        </authorList>
    </citation>
    <scope>NUCLEOTIDE SEQUENCE [LARGE SCALE GENOMIC DNA]</scope>
    <source>
        <strain evidence="9 10">JR949</strain>
    </source>
</reference>
<sequence>MRVDKQAAIQFMRYCQVGFANTIVDFSVFYLLIAGEASYVMAQVASSGAGMINSFLLNRKWTFQVSDKIRTHEIMKFALLNGISMLLSSGLLLMLIDWSGLPLWINKLAATTGGMFVNYSGSRFWVFAHYQETRNEDNGNQEGCNPRSRHGNQVPSSHEGSAERNAADCG</sequence>
<dbReference type="RefSeq" id="WP_171418947.1">
    <property type="nucleotide sequence ID" value="NZ_JABFOR010000041.1"/>
</dbReference>
<evidence type="ECO:0000313" key="10">
    <source>
        <dbReference type="Proteomes" id="UP000552038"/>
    </source>
</evidence>
<name>A0AAP7DK30_PAEAL</name>
<accession>A0AAP7DK30</accession>
<dbReference type="AlphaFoldDB" id="A0AAP7DK30"/>
<comment type="caution">
    <text evidence="9">The sequence shown here is derived from an EMBL/GenBank/DDBJ whole genome shotgun (WGS) entry which is preliminary data.</text>
</comment>
<evidence type="ECO:0000313" key="9">
    <source>
        <dbReference type="EMBL" id="NOJ73312.1"/>
    </source>
</evidence>
<dbReference type="GO" id="GO:0005886">
    <property type="term" value="C:plasma membrane"/>
    <property type="evidence" value="ECO:0007669"/>
    <property type="project" value="TreeGrafter"/>
</dbReference>
<feature type="transmembrane region" description="Helical" evidence="7">
    <location>
        <begin position="12"/>
        <end position="33"/>
    </location>
</feature>
<keyword evidence="4 7" id="KW-1133">Transmembrane helix</keyword>
<comment type="subcellular location">
    <subcellularLocation>
        <location evidence="1">Membrane</location>
        <topology evidence="1">Multi-pass membrane protein</topology>
    </subcellularLocation>
</comment>
<dbReference type="GO" id="GO:0000271">
    <property type="term" value="P:polysaccharide biosynthetic process"/>
    <property type="evidence" value="ECO:0007669"/>
    <property type="project" value="InterPro"/>
</dbReference>
<protein>
    <submittedName>
        <fullName evidence="9">GtrA family protein</fullName>
    </submittedName>
</protein>
<evidence type="ECO:0000259" key="8">
    <source>
        <dbReference type="Pfam" id="PF04138"/>
    </source>
</evidence>
<feature type="compositionally biased region" description="Basic and acidic residues" evidence="6">
    <location>
        <begin position="160"/>
        <end position="170"/>
    </location>
</feature>